<protein>
    <submittedName>
        <fullName evidence="2">Uncharacterized protein</fullName>
    </submittedName>
</protein>
<organism evidence="2 3">
    <name type="scientific">Niastella caeni</name>
    <dbReference type="NCBI Taxonomy" id="2569763"/>
    <lineage>
        <taxon>Bacteria</taxon>
        <taxon>Pseudomonadati</taxon>
        <taxon>Bacteroidota</taxon>
        <taxon>Chitinophagia</taxon>
        <taxon>Chitinophagales</taxon>
        <taxon>Chitinophagaceae</taxon>
        <taxon>Niastella</taxon>
    </lineage>
</organism>
<sequence length="173" mass="20015">MVILLYKWLFLVSAFLGSGHFAALSEKHPLYVSVTEMNYNATDKNFEISCKIFTDDFEKTLSGIYHTKVDLTTPANKEEADRMVKEYIKNHLLLKLDNKAATLEFVGFEKENDAVWSYFEVKNTTTAPKKIDVVNTILYESYDKQMNLMHVSVNGNRKSTRLNYPEKETSFVF</sequence>
<keyword evidence="3" id="KW-1185">Reference proteome</keyword>
<reference evidence="2 3" key="1">
    <citation type="submission" date="2019-04" db="EMBL/GenBank/DDBJ databases">
        <title>Niastella caeni sp. nov., isolated from activated sludge.</title>
        <authorList>
            <person name="Sheng M."/>
        </authorList>
    </citation>
    <scope>NUCLEOTIDE SEQUENCE [LARGE SCALE GENOMIC DNA]</scope>
    <source>
        <strain evidence="2 3">HX-2-15</strain>
    </source>
</reference>
<keyword evidence="1" id="KW-0732">Signal</keyword>
<dbReference type="OrthoDB" id="5735516at2"/>
<evidence type="ECO:0000256" key="1">
    <source>
        <dbReference type="SAM" id="SignalP"/>
    </source>
</evidence>
<dbReference type="Pfam" id="PF20420">
    <property type="entry name" value="DUF6702"/>
    <property type="match status" value="1"/>
</dbReference>
<name>A0A4S8HWH3_9BACT</name>
<dbReference type="InterPro" id="IPR046525">
    <property type="entry name" value="DUF6702"/>
</dbReference>
<accession>A0A4S8HWH3</accession>
<comment type="caution">
    <text evidence="2">The sequence shown here is derived from an EMBL/GenBank/DDBJ whole genome shotgun (WGS) entry which is preliminary data.</text>
</comment>
<evidence type="ECO:0000313" key="2">
    <source>
        <dbReference type="EMBL" id="THU40007.1"/>
    </source>
</evidence>
<evidence type="ECO:0000313" key="3">
    <source>
        <dbReference type="Proteomes" id="UP000306918"/>
    </source>
</evidence>
<feature type="chain" id="PRO_5020602707" evidence="1">
    <location>
        <begin position="23"/>
        <end position="173"/>
    </location>
</feature>
<dbReference type="EMBL" id="STFF01000002">
    <property type="protein sequence ID" value="THU40007.1"/>
    <property type="molecule type" value="Genomic_DNA"/>
</dbReference>
<dbReference type="Proteomes" id="UP000306918">
    <property type="component" value="Unassembled WGS sequence"/>
</dbReference>
<feature type="signal peptide" evidence="1">
    <location>
        <begin position="1"/>
        <end position="22"/>
    </location>
</feature>
<dbReference type="RefSeq" id="WP_136576760.1">
    <property type="nucleotide sequence ID" value="NZ_STFF01000002.1"/>
</dbReference>
<proteinExistence type="predicted"/>
<dbReference type="AlphaFoldDB" id="A0A4S8HWH3"/>
<gene>
    <name evidence="2" type="ORF">FAM09_08945</name>
</gene>